<evidence type="ECO:0000313" key="4">
    <source>
        <dbReference type="Proteomes" id="UP000190675"/>
    </source>
</evidence>
<keyword evidence="1" id="KW-0472">Membrane</keyword>
<dbReference type="Proteomes" id="UP000190675">
    <property type="component" value="Chromosome I"/>
</dbReference>
<accession>A0A1M5GNR5</accession>
<organism evidence="3 4">
    <name type="scientific">Bradyrhizobium erythrophlei</name>
    <dbReference type="NCBI Taxonomy" id="1437360"/>
    <lineage>
        <taxon>Bacteria</taxon>
        <taxon>Pseudomonadati</taxon>
        <taxon>Pseudomonadota</taxon>
        <taxon>Alphaproteobacteria</taxon>
        <taxon>Hyphomicrobiales</taxon>
        <taxon>Nitrobacteraceae</taxon>
        <taxon>Bradyrhizobium</taxon>
    </lineage>
</organism>
<gene>
    <name evidence="3" type="ORF">SAMN05444169_0273</name>
</gene>
<feature type="chain" id="PRO_5009910518" evidence="2">
    <location>
        <begin position="24"/>
        <end position="60"/>
    </location>
</feature>
<keyword evidence="1" id="KW-1133">Transmembrane helix</keyword>
<evidence type="ECO:0000313" key="3">
    <source>
        <dbReference type="EMBL" id="SHG05336.1"/>
    </source>
</evidence>
<reference evidence="3 4" key="1">
    <citation type="submission" date="2016-11" db="EMBL/GenBank/DDBJ databases">
        <authorList>
            <person name="Jaros S."/>
            <person name="Januszkiewicz K."/>
            <person name="Wedrychowicz H."/>
        </authorList>
    </citation>
    <scope>NUCLEOTIDE SEQUENCE [LARGE SCALE GENOMIC DNA]</scope>
    <source>
        <strain evidence="3 4">GAS242</strain>
    </source>
</reference>
<proteinExistence type="predicted"/>
<keyword evidence="1" id="KW-0812">Transmembrane</keyword>
<feature type="signal peptide" evidence="2">
    <location>
        <begin position="1"/>
        <end position="23"/>
    </location>
</feature>
<dbReference type="AlphaFoldDB" id="A0A1M5GNR5"/>
<feature type="transmembrane region" description="Helical" evidence="1">
    <location>
        <begin position="33"/>
        <end position="53"/>
    </location>
</feature>
<name>A0A1M5GNR5_9BRAD</name>
<sequence>MQSFIRTLSLSIIASTTSFSAMAVPVAAPGPEIGDGMVGAIVALVALAAVVLFPRLKRSQ</sequence>
<keyword evidence="2" id="KW-0732">Signal</keyword>
<evidence type="ECO:0000256" key="1">
    <source>
        <dbReference type="SAM" id="Phobius"/>
    </source>
</evidence>
<evidence type="ECO:0000256" key="2">
    <source>
        <dbReference type="SAM" id="SignalP"/>
    </source>
</evidence>
<protein>
    <submittedName>
        <fullName evidence="3">Uncharacterized protein</fullName>
    </submittedName>
</protein>
<dbReference type="EMBL" id="LT670818">
    <property type="protein sequence ID" value="SHG05336.1"/>
    <property type="molecule type" value="Genomic_DNA"/>
</dbReference>